<keyword evidence="1" id="KW-1133">Transmembrane helix</keyword>
<dbReference type="PANTHER" id="PTHR15071">
    <property type="entry name" value="MANNOSE-6-PHOSPHATE RECEPTOR FAMILY MEMBER"/>
    <property type="match status" value="1"/>
</dbReference>
<keyword evidence="4" id="KW-1185">Reference proteome</keyword>
<dbReference type="InterPro" id="IPR009011">
    <property type="entry name" value="Man6P_isomerase_rcpt-bd_dom_sf"/>
</dbReference>
<evidence type="ECO:0000256" key="1">
    <source>
        <dbReference type="SAM" id="Phobius"/>
    </source>
</evidence>
<dbReference type="PANTHER" id="PTHR15071:SF0">
    <property type="entry name" value="MANNOSE 6-PHOSPHATE RECEPTOR-LIKE PROTEIN 1"/>
    <property type="match status" value="1"/>
</dbReference>
<protein>
    <submittedName>
        <fullName evidence="3">Uncharacterized protein</fullName>
    </submittedName>
</protein>
<comment type="caution">
    <text evidence="3">The sequence shown here is derived from an EMBL/GenBank/DDBJ whole genome shotgun (WGS) entry which is preliminary data.</text>
</comment>
<sequence>MERKRLSFEAKIFIMAWIIFVSEFKGVPAEKCDKIDDCSSRKSNGKVITLRKIDRSSGGPAFENIPKDDWWDLKSKGSFDWNPCTAFNKGSGCSDALMCENPNSISSTGKVLAQSAAKFTVNEDGSTTISYRSQPIGNTKREVRIKLKCDDTEYPGKTGDGVMKMTFTSKCACDDGCVTLTPSPVDPTNPADPTVKPKNKRLSKGSIILIIEFIIFFIYLMVSVITMCNLIKHDNRHVGNRYNYFSYSPFQDGVVFTCGGLKFGCMSIYSKCCNRKYYGQI</sequence>
<feature type="transmembrane region" description="Helical" evidence="1">
    <location>
        <begin position="207"/>
        <end position="231"/>
    </location>
</feature>
<feature type="signal peptide" evidence="2">
    <location>
        <begin position="1"/>
        <end position="29"/>
    </location>
</feature>
<evidence type="ECO:0000313" key="4">
    <source>
        <dbReference type="Proteomes" id="UP001159427"/>
    </source>
</evidence>
<proteinExistence type="predicted"/>
<evidence type="ECO:0000313" key="3">
    <source>
        <dbReference type="EMBL" id="CAH3028540.1"/>
    </source>
</evidence>
<reference evidence="3 4" key="1">
    <citation type="submission" date="2022-05" db="EMBL/GenBank/DDBJ databases">
        <authorList>
            <consortium name="Genoscope - CEA"/>
            <person name="William W."/>
        </authorList>
    </citation>
    <scope>NUCLEOTIDE SEQUENCE [LARGE SCALE GENOMIC DNA]</scope>
</reference>
<keyword evidence="1" id="KW-0472">Membrane</keyword>
<dbReference type="Gene3D" id="2.70.130.10">
    <property type="entry name" value="Mannose-6-phosphate receptor binding domain"/>
    <property type="match status" value="1"/>
</dbReference>
<organism evidence="3 4">
    <name type="scientific">Porites evermanni</name>
    <dbReference type="NCBI Taxonomy" id="104178"/>
    <lineage>
        <taxon>Eukaryota</taxon>
        <taxon>Metazoa</taxon>
        <taxon>Cnidaria</taxon>
        <taxon>Anthozoa</taxon>
        <taxon>Hexacorallia</taxon>
        <taxon>Scleractinia</taxon>
        <taxon>Fungiina</taxon>
        <taxon>Poritidae</taxon>
        <taxon>Porites</taxon>
    </lineage>
</organism>
<feature type="chain" id="PRO_5045548218" evidence="2">
    <location>
        <begin position="30"/>
        <end position="281"/>
    </location>
</feature>
<dbReference type="EMBL" id="CALNXI010000518">
    <property type="protein sequence ID" value="CAH3028540.1"/>
    <property type="molecule type" value="Genomic_DNA"/>
</dbReference>
<accession>A0ABN8MKK8</accession>
<dbReference type="SUPFAM" id="SSF50911">
    <property type="entry name" value="Mannose 6-phosphate receptor domain"/>
    <property type="match status" value="1"/>
</dbReference>
<name>A0ABN8MKK8_9CNID</name>
<gene>
    <name evidence="3" type="ORF">PEVE_00034308</name>
</gene>
<evidence type="ECO:0000256" key="2">
    <source>
        <dbReference type="SAM" id="SignalP"/>
    </source>
</evidence>
<keyword evidence="2" id="KW-0732">Signal</keyword>
<keyword evidence="1" id="KW-0812">Transmembrane</keyword>
<dbReference type="Proteomes" id="UP001159427">
    <property type="component" value="Unassembled WGS sequence"/>
</dbReference>